<dbReference type="AlphaFoldDB" id="A0A8R1TX86"/>
<accession>A0A8R1TX86</accession>
<evidence type="ECO:0000313" key="2">
    <source>
        <dbReference type="EnsemblMetazoa" id="OVOC6481.1"/>
    </source>
</evidence>
<keyword evidence="3" id="KW-1185">Reference proteome</keyword>
<organism evidence="2 3">
    <name type="scientific">Onchocerca volvulus</name>
    <dbReference type="NCBI Taxonomy" id="6282"/>
    <lineage>
        <taxon>Eukaryota</taxon>
        <taxon>Metazoa</taxon>
        <taxon>Ecdysozoa</taxon>
        <taxon>Nematoda</taxon>
        <taxon>Chromadorea</taxon>
        <taxon>Rhabditida</taxon>
        <taxon>Spirurina</taxon>
        <taxon>Spiruromorpha</taxon>
        <taxon>Filarioidea</taxon>
        <taxon>Onchocercidae</taxon>
        <taxon>Onchocerca</taxon>
    </lineage>
</organism>
<feature type="region of interest" description="Disordered" evidence="1">
    <location>
        <begin position="31"/>
        <end position="58"/>
    </location>
</feature>
<dbReference type="EnsemblMetazoa" id="OVOC6481.1">
    <property type="protein sequence ID" value="OVOC6481.1"/>
    <property type="gene ID" value="WBGene00243290"/>
</dbReference>
<dbReference type="Proteomes" id="UP000024404">
    <property type="component" value="Unassembled WGS sequence"/>
</dbReference>
<name>A0A8R1TX86_ONCVO</name>
<evidence type="ECO:0000256" key="1">
    <source>
        <dbReference type="SAM" id="MobiDB-lite"/>
    </source>
</evidence>
<reference evidence="3" key="1">
    <citation type="submission" date="2013-10" db="EMBL/GenBank/DDBJ databases">
        <title>Genome sequencing of Onchocerca volvulus.</title>
        <authorList>
            <person name="Cotton J."/>
            <person name="Tsai J."/>
            <person name="Stanley E."/>
            <person name="Tracey A."/>
            <person name="Holroyd N."/>
            <person name="Lustigman S."/>
            <person name="Berriman M."/>
        </authorList>
    </citation>
    <scope>NUCLEOTIDE SEQUENCE</scope>
</reference>
<sequence>MFVADIIRGHLAQQVLLKCIKDTGDRGNIGRQTSQEHTFNTSPNVNSHFWKMSNESGR</sequence>
<proteinExistence type="predicted"/>
<evidence type="ECO:0000313" key="3">
    <source>
        <dbReference type="Proteomes" id="UP000024404"/>
    </source>
</evidence>
<reference evidence="2" key="2">
    <citation type="submission" date="2022-06" db="UniProtKB">
        <authorList>
            <consortium name="EnsemblMetazoa"/>
        </authorList>
    </citation>
    <scope>IDENTIFICATION</scope>
</reference>
<protein>
    <submittedName>
        <fullName evidence="2">Uncharacterized protein</fullName>
    </submittedName>
</protein>
<dbReference type="EMBL" id="CMVM020000177">
    <property type="status" value="NOT_ANNOTATED_CDS"/>
    <property type="molecule type" value="Genomic_DNA"/>
</dbReference>